<dbReference type="Pfam" id="PF02518">
    <property type="entry name" value="HATPase_c"/>
    <property type="match status" value="1"/>
</dbReference>
<dbReference type="InterPro" id="IPR036097">
    <property type="entry name" value="HisK_dim/P_sf"/>
</dbReference>
<dbReference type="GO" id="GO:0005524">
    <property type="term" value="F:ATP binding"/>
    <property type="evidence" value="ECO:0007669"/>
    <property type="project" value="UniProtKB-KW"/>
</dbReference>
<evidence type="ECO:0000313" key="13">
    <source>
        <dbReference type="Proteomes" id="UP000244755"/>
    </source>
</evidence>
<keyword evidence="6" id="KW-0418">Kinase</keyword>
<dbReference type="InterPro" id="IPR003594">
    <property type="entry name" value="HATPase_dom"/>
</dbReference>
<dbReference type="InterPro" id="IPR000700">
    <property type="entry name" value="PAS-assoc_C"/>
</dbReference>
<dbReference type="SMART" id="SM00387">
    <property type="entry name" value="HATPase_c"/>
    <property type="match status" value="1"/>
</dbReference>
<keyword evidence="5" id="KW-0547">Nucleotide-binding</keyword>
<name>A0A2R4WFH1_9HYPH</name>
<evidence type="ECO:0000256" key="1">
    <source>
        <dbReference type="ARBA" id="ARBA00000085"/>
    </source>
</evidence>
<comment type="catalytic activity">
    <reaction evidence="1">
        <text>ATP + protein L-histidine = ADP + protein N-phospho-L-histidine.</text>
        <dbReference type="EC" id="2.7.13.3"/>
    </reaction>
</comment>
<evidence type="ECO:0000256" key="5">
    <source>
        <dbReference type="ARBA" id="ARBA00022741"/>
    </source>
</evidence>
<dbReference type="PROSITE" id="PS50113">
    <property type="entry name" value="PAC"/>
    <property type="match status" value="1"/>
</dbReference>
<dbReference type="SMART" id="SM00388">
    <property type="entry name" value="HisKA"/>
    <property type="match status" value="1"/>
</dbReference>
<dbReference type="InterPro" id="IPR036890">
    <property type="entry name" value="HATPase_C_sf"/>
</dbReference>
<dbReference type="Gene3D" id="3.30.565.10">
    <property type="entry name" value="Histidine kinase-like ATPase, C-terminal domain"/>
    <property type="match status" value="1"/>
</dbReference>
<organism evidence="12 13">
    <name type="scientific">Methylobacterium currus</name>
    <dbReference type="NCBI Taxonomy" id="2051553"/>
    <lineage>
        <taxon>Bacteria</taxon>
        <taxon>Pseudomonadati</taxon>
        <taxon>Pseudomonadota</taxon>
        <taxon>Alphaproteobacteria</taxon>
        <taxon>Hyphomicrobiales</taxon>
        <taxon>Methylobacteriaceae</taxon>
        <taxon>Methylobacterium</taxon>
    </lineage>
</organism>
<keyword evidence="7" id="KW-0067">ATP-binding</keyword>
<reference evidence="12 13" key="1">
    <citation type="submission" date="2018-04" db="EMBL/GenBank/DDBJ databases">
        <title>Methylobacterium sp. PR1016A genome.</title>
        <authorList>
            <person name="Park W."/>
        </authorList>
    </citation>
    <scope>NUCLEOTIDE SEQUENCE [LARGE SCALE GENOMIC DNA]</scope>
    <source>
        <strain evidence="12 13">PR1016A</strain>
    </source>
</reference>
<evidence type="ECO:0000256" key="3">
    <source>
        <dbReference type="ARBA" id="ARBA00022553"/>
    </source>
</evidence>
<dbReference type="Gene3D" id="3.30.450.20">
    <property type="entry name" value="PAS domain"/>
    <property type="match status" value="1"/>
</dbReference>
<dbReference type="PRINTS" id="PR00344">
    <property type="entry name" value="BCTRLSENSOR"/>
</dbReference>
<dbReference type="EC" id="2.7.13.3" evidence="2"/>
<dbReference type="SUPFAM" id="SSF55785">
    <property type="entry name" value="PYP-like sensor domain (PAS domain)"/>
    <property type="match status" value="1"/>
</dbReference>
<dbReference type="InterPro" id="IPR004358">
    <property type="entry name" value="Sig_transdc_His_kin-like_C"/>
</dbReference>
<feature type="domain" description="PAC" evidence="11">
    <location>
        <begin position="223"/>
        <end position="274"/>
    </location>
</feature>
<dbReference type="AlphaFoldDB" id="A0A2R4WFH1"/>
<evidence type="ECO:0000256" key="2">
    <source>
        <dbReference type="ARBA" id="ARBA00012438"/>
    </source>
</evidence>
<feature type="region of interest" description="Disordered" evidence="9">
    <location>
        <begin position="1"/>
        <end position="28"/>
    </location>
</feature>
<feature type="domain" description="Histidine kinase" evidence="10">
    <location>
        <begin position="294"/>
        <end position="508"/>
    </location>
</feature>
<evidence type="ECO:0000259" key="10">
    <source>
        <dbReference type="PROSITE" id="PS50109"/>
    </source>
</evidence>
<evidence type="ECO:0000313" key="12">
    <source>
        <dbReference type="EMBL" id="AWB20281.1"/>
    </source>
</evidence>
<dbReference type="RefSeq" id="WP_099952191.1">
    <property type="nucleotide sequence ID" value="NZ_CP028843.1"/>
</dbReference>
<proteinExistence type="predicted"/>
<dbReference type="PANTHER" id="PTHR43065:SF10">
    <property type="entry name" value="PEROXIDE STRESS-ACTIVATED HISTIDINE KINASE MAK3"/>
    <property type="match status" value="1"/>
</dbReference>
<dbReference type="PROSITE" id="PS50109">
    <property type="entry name" value="HIS_KIN"/>
    <property type="match status" value="1"/>
</dbReference>
<keyword evidence="8" id="KW-0902">Two-component regulatory system</keyword>
<accession>A0A2R4WFH1</accession>
<dbReference type="PANTHER" id="PTHR43065">
    <property type="entry name" value="SENSOR HISTIDINE KINASE"/>
    <property type="match status" value="1"/>
</dbReference>
<protein>
    <recommendedName>
        <fullName evidence="2">histidine kinase</fullName>
        <ecNumber evidence="2">2.7.13.3</ecNumber>
    </recommendedName>
</protein>
<sequence length="512" mass="53628">MGHGSEQGLGQGLGQDLGQNSGQGSGQVFSRWPSLASAHAGSACTDALPAWMHSAPRRRWPGLVEDGAKAGLAVLVPALLAGWGIAAGSVAAAGAGLLAAVFGTLHVARLRRTLRASEARFSAIFERAGISMWREDWSAVGEAVARLRRAGVADLEGYFAARPAELRALCGRVLIKDVNAFTLEETGARDKAAFLGPLDRLLPETDQTFMQWLVAIGRGDRFFRSEAHIVRADGQQSDVLFTAMLPRDCAEFSDILVTSLDITAYKQAQARLAAAESDLARAARSITVGAVSASIAHEVNTPLAAIAANAQAALRWLKRPEPDLAEVTAALTDVVSEARRARDVVARTRSLFGTASLALAPVDLVQAAREATLLAERELRANGAALLLSADPGLKPVTGDLVQLEQVLVNLLVNAAQAVAGSAGRRDVGITVRGEPGAVRVTVSDTGPGVPPEQRARIFEPFHSTKPGGMGMGLAICRSCIDAHGGDLWLDEAPGGGAAFHVRLPTACRDPA</sequence>
<keyword evidence="3" id="KW-0597">Phosphoprotein</keyword>
<evidence type="ECO:0000256" key="7">
    <source>
        <dbReference type="ARBA" id="ARBA00022840"/>
    </source>
</evidence>
<keyword evidence="13" id="KW-1185">Reference proteome</keyword>
<evidence type="ECO:0000259" key="11">
    <source>
        <dbReference type="PROSITE" id="PS50113"/>
    </source>
</evidence>
<dbReference type="SUPFAM" id="SSF47384">
    <property type="entry name" value="Homodimeric domain of signal transducing histidine kinase"/>
    <property type="match status" value="1"/>
</dbReference>
<keyword evidence="4" id="KW-0808">Transferase</keyword>
<dbReference type="KEGG" id="mee:DA075_04480"/>
<dbReference type="SUPFAM" id="SSF55874">
    <property type="entry name" value="ATPase domain of HSP90 chaperone/DNA topoisomerase II/histidine kinase"/>
    <property type="match status" value="1"/>
</dbReference>
<dbReference type="EMBL" id="CP028843">
    <property type="protein sequence ID" value="AWB20281.1"/>
    <property type="molecule type" value="Genomic_DNA"/>
</dbReference>
<dbReference type="InterPro" id="IPR003661">
    <property type="entry name" value="HisK_dim/P_dom"/>
</dbReference>
<evidence type="ECO:0000256" key="6">
    <source>
        <dbReference type="ARBA" id="ARBA00022777"/>
    </source>
</evidence>
<dbReference type="Proteomes" id="UP000244755">
    <property type="component" value="Chromosome 1"/>
</dbReference>
<evidence type="ECO:0000256" key="8">
    <source>
        <dbReference type="ARBA" id="ARBA00023012"/>
    </source>
</evidence>
<dbReference type="Gene3D" id="1.10.287.130">
    <property type="match status" value="1"/>
</dbReference>
<dbReference type="InterPro" id="IPR035965">
    <property type="entry name" value="PAS-like_dom_sf"/>
</dbReference>
<evidence type="ECO:0000256" key="9">
    <source>
        <dbReference type="SAM" id="MobiDB-lite"/>
    </source>
</evidence>
<feature type="compositionally biased region" description="Gly residues" evidence="9">
    <location>
        <begin position="1"/>
        <end position="25"/>
    </location>
</feature>
<dbReference type="GO" id="GO:0000155">
    <property type="term" value="F:phosphorelay sensor kinase activity"/>
    <property type="evidence" value="ECO:0007669"/>
    <property type="project" value="InterPro"/>
</dbReference>
<dbReference type="InterPro" id="IPR005467">
    <property type="entry name" value="His_kinase_dom"/>
</dbReference>
<evidence type="ECO:0000256" key="4">
    <source>
        <dbReference type="ARBA" id="ARBA00022679"/>
    </source>
</evidence>
<dbReference type="Pfam" id="PF00512">
    <property type="entry name" value="HisKA"/>
    <property type="match status" value="1"/>
</dbReference>
<gene>
    <name evidence="12" type="ORF">DA075_04480</name>
</gene>